<dbReference type="RefSeq" id="WP_074241772.1">
    <property type="nucleotide sequence ID" value="NZ_CP154260.1"/>
</dbReference>
<gene>
    <name evidence="1" type="ORF">SAMN04488055_4430</name>
</gene>
<name>A0A1N6JU02_9BACT</name>
<evidence type="ECO:0000313" key="1">
    <source>
        <dbReference type="EMBL" id="SIO47812.1"/>
    </source>
</evidence>
<accession>A0A1N6JU02</accession>
<keyword evidence="2" id="KW-1185">Reference proteome</keyword>
<dbReference type="OrthoDB" id="668586at2"/>
<organism evidence="1 2">
    <name type="scientific">Chitinophaga niabensis</name>
    <dbReference type="NCBI Taxonomy" id="536979"/>
    <lineage>
        <taxon>Bacteria</taxon>
        <taxon>Pseudomonadati</taxon>
        <taxon>Bacteroidota</taxon>
        <taxon>Chitinophagia</taxon>
        <taxon>Chitinophagales</taxon>
        <taxon>Chitinophagaceae</taxon>
        <taxon>Chitinophaga</taxon>
    </lineage>
</organism>
<dbReference type="Proteomes" id="UP000185003">
    <property type="component" value="Unassembled WGS sequence"/>
</dbReference>
<sequence length="119" mass="13760">MNNEIGRYQQLWKKYVPAIKILLKKSLNEEQRLSLSKREFEVAANKVKYNYQFTLEIEKGKVQNDIRDSAVAIDLMQLLNENGDVQRWLVDKSVKMNMSKGFELSLNASILEPVAADPE</sequence>
<dbReference type="EMBL" id="FSRA01000002">
    <property type="protein sequence ID" value="SIO47812.1"/>
    <property type="molecule type" value="Genomic_DNA"/>
</dbReference>
<reference evidence="2" key="1">
    <citation type="submission" date="2016-11" db="EMBL/GenBank/DDBJ databases">
        <authorList>
            <person name="Varghese N."/>
            <person name="Submissions S."/>
        </authorList>
    </citation>
    <scope>NUCLEOTIDE SEQUENCE [LARGE SCALE GENOMIC DNA]</scope>
    <source>
        <strain evidence="2">DSM 24787</strain>
    </source>
</reference>
<evidence type="ECO:0000313" key="2">
    <source>
        <dbReference type="Proteomes" id="UP000185003"/>
    </source>
</evidence>
<protein>
    <submittedName>
        <fullName evidence="1">Uncharacterized protein</fullName>
    </submittedName>
</protein>
<dbReference type="AlphaFoldDB" id="A0A1N6JU02"/>
<proteinExistence type="predicted"/>